<feature type="compositionally biased region" description="Low complexity" evidence="1">
    <location>
        <begin position="501"/>
        <end position="516"/>
    </location>
</feature>
<protein>
    <recommendedName>
        <fullName evidence="2">Myb-like domain-containing protein</fullName>
    </recommendedName>
</protein>
<dbReference type="PROSITE" id="PS50090">
    <property type="entry name" value="MYB_LIKE"/>
    <property type="match status" value="1"/>
</dbReference>
<evidence type="ECO:0000259" key="2">
    <source>
        <dbReference type="PROSITE" id="PS50090"/>
    </source>
</evidence>
<proteinExistence type="predicted"/>
<keyword evidence="4" id="KW-1185">Reference proteome</keyword>
<feature type="region of interest" description="Disordered" evidence="1">
    <location>
        <begin position="148"/>
        <end position="169"/>
    </location>
</feature>
<organism evidence="3 4">
    <name type="scientific">Coemansia reversa (strain ATCC 12441 / NRRL 1564)</name>
    <dbReference type="NCBI Taxonomy" id="763665"/>
    <lineage>
        <taxon>Eukaryota</taxon>
        <taxon>Fungi</taxon>
        <taxon>Fungi incertae sedis</taxon>
        <taxon>Zoopagomycota</taxon>
        <taxon>Kickxellomycotina</taxon>
        <taxon>Kickxellomycetes</taxon>
        <taxon>Kickxellales</taxon>
        <taxon>Kickxellaceae</taxon>
        <taxon>Coemansia</taxon>
    </lineage>
</organism>
<feature type="compositionally biased region" description="Polar residues" evidence="1">
    <location>
        <begin position="239"/>
        <end position="249"/>
    </location>
</feature>
<dbReference type="AlphaFoldDB" id="A0A2G5BJG9"/>
<sequence>MNAKMADIRANIKHEGPSAVANHHHQRPDEHMADVDHNNEVQGHYEQEEYCDEQHYEPTGERGDVTMYEDQDPNDAYAAMDAAGVAAAVAARVAEDGVDPEGSADIGDQDYHYQEGNQQVYAEQPGGYNQEEDYGGEEVGVEYGEHEIGATHHNGGDGQTLASHPATSNDIDAAGSMVVEESEHNPNVISEVSEAMDRYDYHQDPDPLQTLAATSSAVTPHGGMDTPSKSHAHRRQHHSTIGSPTQMYANQKPMMPKFNRARNWTAEETRILLEELERIVSNNPEERRENLLRSHTTFEEIAEALRNKDYINRDGQGCMIRWRNLLRVYKQVRAALADGNPPPTPQNLQYASAIESIYRFPPDGMQYQMHSEDSPGMEPTPLSGARTWSQANGSSYETPARKRAREFNIISDHIEQMDQKLEQTLEYMSQQNEILRSLEERLSRTEDALKQSEATIAELNTTIGDKDSRREELQNQLMVTVQALSQVIAAKKREEEEEQQQQDQQQQAVAEPAQVE</sequence>
<dbReference type="Pfam" id="PF13837">
    <property type="entry name" value="Myb_DNA-bind_4"/>
    <property type="match status" value="1"/>
</dbReference>
<dbReference type="InterPro" id="IPR044822">
    <property type="entry name" value="Myb_DNA-bind_4"/>
</dbReference>
<dbReference type="OrthoDB" id="691673at2759"/>
<feature type="compositionally biased region" description="Polar residues" evidence="1">
    <location>
        <begin position="386"/>
        <end position="397"/>
    </location>
</feature>
<dbReference type="EMBL" id="KZ303487">
    <property type="protein sequence ID" value="PIA19160.1"/>
    <property type="molecule type" value="Genomic_DNA"/>
</dbReference>
<feature type="region of interest" description="Disordered" evidence="1">
    <location>
        <begin position="217"/>
        <end position="250"/>
    </location>
</feature>
<feature type="domain" description="Myb-like" evidence="2">
    <location>
        <begin position="263"/>
        <end position="326"/>
    </location>
</feature>
<dbReference type="Gene3D" id="1.10.10.60">
    <property type="entry name" value="Homeodomain-like"/>
    <property type="match status" value="1"/>
</dbReference>
<feature type="region of interest" description="Disordered" evidence="1">
    <location>
        <begin position="491"/>
        <end position="516"/>
    </location>
</feature>
<evidence type="ECO:0000313" key="3">
    <source>
        <dbReference type="EMBL" id="PIA19160.1"/>
    </source>
</evidence>
<name>A0A2G5BJG9_COERN</name>
<accession>A0A2G5BJG9</accession>
<evidence type="ECO:0000256" key="1">
    <source>
        <dbReference type="SAM" id="MobiDB-lite"/>
    </source>
</evidence>
<dbReference type="InterPro" id="IPR001005">
    <property type="entry name" value="SANT/Myb"/>
</dbReference>
<feature type="region of interest" description="Disordered" evidence="1">
    <location>
        <begin position="371"/>
        <end position="399"/>
    </location>
</feature>
<reference evidence="3 4" key="1">
    <citation type="journal article" date="2015" name="Genome Biol. Evol.">
        <title>Phylogenomic analyses indicate that early fungi evolved digesting cell walls of algal ancestors of land plants.</title>
        <authorList>
            <person name="Chang Y."/>
            <person name="Wang S."/>
            <person name="Sekimoto S."/>
            <person name="Aerts A.L."/>
            <person name="Choi C."/>
            <person name="Clum A."/>
            <person name="LaButti K.M."/>
            <person name="Lindquist E.A."/>
            <person name="Yee Ngan C."/>
            <person name="Ohm R.A."/>
            <person name="Salamov A.A."/>
            <person name="Grigoriev I.V."/>
            <person name="Spatafora J.W."/>
            <person name="Berbee M.L."/>
        </authorList>
    </citation>
    <scope>NUCLEOTIDE SEQUENCE [LARGE SCALE GENOMIC DNA]</scope>
    <source>
        <strain evidence="3 4">NRRL 1564</strain>
    </source>
</reference>
<feature type="compositionally biased region" description="Polar residues" evidence="1">
    <location>
        <begin position="160"/>
        <end position="169"/>
    </location>
</feature>
<dbReference type="Proteomes" id="UP000242474">
    <property type="component" value="Unassembled WGS sequence"/>
</dbReference>
<gene>
    <name evidence="3" type="ORF">COEREDRAFT_5685</name>
</gene>
<evidence type="ECO:0000313" key="4">
    <source>
        <dbReference type="Proteomes" id="UP000242474"/>
    </source>
</evidence>